<dbReference type="AlphaFoldDB" id="A0A7W6NPR9"/>
<dbReference type="CDD" id="cd05483">
    <property type="entry name" value="retropepsin_like_bacteria"/>
    <property type="match status" value="1"/>
</dbReference>
<dbReference type="Pfam" id="PF13650">
    <property type="entry name" value="Asp_protease_2"/>
    <property type="match status" value="1"/>
</dbReference>
<dbReference type="Gene3D" id="2.40.70.10">
    <property type="entry name" value="Acid Proteases"/>
    <property type="match status" value="1"/>
</dbReference>
<dbReference type="SUPFAM" id="SSF50630">
    <property type="entry name" value="Acid proteases"/>
    <property type="match status" value="1"/>
</dbReference>
<feature type="signal peptide" evidence="1">
    <location>
        <begin position="1"/>
        <end position="19"/>
    </location>
</feature>
<dbReference type="PROSITE" id="PS00141">
    <property type="entry name" value="ASP_PROTEASE"/>
    <property type="match status" value="1"/>
</dbReference>
<name>A0A7W6NPR9_9CAUL</name>
<keyword evidence="1" id="KW-0732">Signal</keyword>
<accession>A0A7W6NPR9</accession>
<evidence type="ECO:0000313" key="2">
    <source>
        <dbReference type="EMBL" id="MBB4083700.1"/>
    </source>
</evidence>
<evidence type="ECO:0008006" key="4">
    <source>
        <dbReference type="Google" id="ProtNLM"/>
    </source>
</evidence>
<feature type="chain" id="PRO_5031121810" description="Peptidase A2 domain-containing protein" evidence="1">
    <location>
        <begin position="20"/>
        <end position="299"/>
    </location>
</feature>
<keyword evidence="3" id="KW-1185">Reference proteome</keyword>
<evidence type="ECO:0000256" key="1">
    <source>
        <dbReference type="SAM" id="SignalP"/>
    </source>
</evidence>
<protein>
    <recommendedName>
        <fullName evidence="4">Peptidase A2 domain-containing protein</fullName>
    </recommendedName>
</protein>
<organism evidence="2 3">
    <name type="scientific">Brevundimonas lenta</name>
    <dbReference type="NCBI Taxonomy" id="424796"/>
    <lineage>
        <taxon>Bacteria</taxon>
        <taxon>Pseudomonadati</taxon>
        <taxon>Pseudomonadota</taxon>
        <taxon>Alphaproteobacteria</taxon>
        <taxon>Caulobacterales</taxon>
        <taxon>Caulobacteraceae</taxon>
        <taxon>Brevundimonas</taxon>
    </lineage>
</organism>
<dbReference type="GO" id="GO:0006508">
    <property type="term" value="P:proteolysis"/>
    <property type="evidence" value="ECO:0007669"/>
    <property type="project" value="InterPro"/>
</dbReference>
<dbReference type="Proteomes" id="UP000529946">
    <property type="component" value="Unassembled WGS sequence"/>
</dbReference>
<gene>
    <name evidence="2" type="ORF">GGR12_002566</name>
</gene>
<comment type="caution">
    <text evidence="2">The sequence shown here is derived from an EMBL/GenBank/DDBJ whole genome shotgun (WGS) entry which is preliminary data.</text>
</comment>
<evidence type="ECO:0000313" key="3">
    <source>
        <dbReference type="Proteomes" id="UP000529946"/>
    </source>
</evidence>
<reference evidence="2 3" key="1">
    <citation type="submission" date="2020-08" db="EMBL/GenBank/DDBJ databases">
        <title>Genomic Encyclopedia of Type Strains, Phase IV (KMG-IV): sequencing the most valuable type-strain genomes for metagenomic binning, comparative biology and taxonomic classification.</title>
        <authorList>
            <person name="Goeker M."/>
        </authorList>
    </citation>
    <scope>NUCLEOTIDE SEQUENCE [LARGE SCALE GENOMIC DNA]</scope>
    <source>
        <strain evidence="2 3">DSM 23960</strain>
    </source>
</reference>
<dbReference type="InterPro" id="IPR034122">
    <property type="entry name" value="Retropepsin-like_bacterial"/>
</dbReference>
<sequence length="299" mass="30764">MRLAAAVALISLAAAPVCAQSVTVPFDPHGGSVALDLVVDGRPLVMLLDTGVDPSVVDLETARALGLPLDGPAGAAEGVGDGDAAITPVTVRDLRLGDLGVPAVEAVAMDMAPLRARYGKPLDGVLGYSFLSSRIVLIDYIDDAVSVLDTTADAAAQTAVCRSSWRTPLVSFADDTIPVIPVRFGDVEGPASIDTGSNGTIGLLQSGARLLDSRLTVTGEARVTGARGATTNAVVVLDAPVSFGPFVLPAGQTVRVRRDAGSPETRIANLGNGLFRALGLKMLLDYPAKQMTFYGDCRA</sequence>
<dbReference type="InterPro" id="IPR021109">
    <property type="entry name" value="Peptidase_aspartic_dom_sf"/>
</dbReference>
<dbReference type="GO" id="GO:0004190">
    <property type="term" value="F:aspartic-type endopeptidase activity"/>
    <property type="evidence" value="ECO:0007669"/>
    <property type="project" value="InterPro"/>
</dbReference>
<dbReference type="EMBL" id="JACIDM010000002">
    <property type="protein sequence ID" value="MBB4083700.1"/>
    <property type="molecule type" value="Genomic_DNA"/>
</dbReference>
<dbReference type="RefSeq" id="WP_183204770.1">
    <property type="nucleotide sequence ID" value="NZ_BAAAER010000007.1"/>
</dbReference>
<proteinExistence type="predicted"/>
<dbReference type="InterPro" id="IPR001969">
    <property type="entry name" value="Aspartic_peptidase_AS"/>
</dbReference>